<evidence type="ECO:0000256" key="2">
    <source>
        <dbReference type="SAM" id="SignalP"/>
    </source>
</evidence>
<dbReference type="EMBL" id="DSVL01000022">
    <property type="protein sequence ID" value="HFH28030.1"/>
    <property type="molecule type" value="Genomic_DNA"/>
</dbReference>
<reference evidence="3" key="1">
    <citation type="journal article" date="2020" name="mSystems">
        <title>Genome- and Community-Level Interaction Insights into Carbon Utilization and Element Cycling Functions of Hydrothermarchaeota in Hydrothermal Sediment.</title>
        <authorList>
            <person name="Zhou Z."/>
            <person name="Liu Y."/>
            <person name="Xu W."/>
            <person name="Pan J."/>
            <person name="Luo Z.H."/>
            <person name="Li M."/>
        </authorList>
    </citation>
    <scope>NUCLEOTIDE SEQUENCE [LARGE SCALE GENOMIC DNA]</scope>
    <source>
        <strain evidence="3">SpSt-503</strain>
    </source>
</reference>
<organism evidence="3">
    <name type="scientific">Gracilinema caldarium</name>
    <dbReference type="NCBI Taxonomy" id="215591"/>
    <lineage>
        <taxon>Bacteria</taxon>
        <taxon>Pseudomonadati</taxon>
        <taxon>Spirochaetota</taxon>
        <taxon>Spirochaetia</taxon>
        <taxon>Spirochaetales</taxon>
        <taxon>Breznakiellaceae</taxon>
        <taxon>Gracilinema</taxon>
    </lineage>
</organism>
<feature type="signal peptide" evidence="2">
    <location>
        <begin position="1"/>
        <end position="23"/>
    </location>
</feature>
<dbReference type="NCBIfam" id="NF047436">
    <property type="entry name" value="LA_2272_repeat"/>
    <property type="match status" value="1"/>
</dbReference>
<gene>
    <name evidence="3" type="ORF">ENS59_00745</name>
</gene>
<feature type="compositionally biased region" description="Polar residues" evidence="1">
    <location>
        <begin position="49"/>
        <end position="63"/>
    </location>
</feature>
<evidence type="ECO:0000313" key="3">
    <source>
        <dbReference type="EMBL" id="HFH28030.1"/>
    </source>
</evidence>
<dbReference type="AlphaFoldDB" id="A0A7C3EAR7"/>
<accession>A0A7C3EAR7</accession>
<evidence type="ECO:0000256" key="1">
    <source>
        <dbReference type="SAM" id="MobiDB-lite"/>
    </source>
</evidence>
<feature type="region of interest" description="Disordered" evidence="1">
    <location>
        <begin position="42"/>
        <end position="64"/>
    </location>
</feature>
<feature type="chain" id="PRO_5028452683" evidence="2">
    <location>
        <begin position="24"/>
        <end position="407"/>
    </location>
</feature>
<dbReference type="InterPro" id="IPR058093">
    <property type="entry name" value="LA_2272-like"/>
</dbReference>
<name>A0A7C3EAR7_9SPIR</name>
<keyword evidence="2" id="KW-0732">Signal</keyword>
<proteinExistence type="predicted"/>
<comment type="caution">
    <text evidence="3">The sequence shown here is derived from an EMBL/GenBank/DDBJ whole genome shotgun (WGS) entry which is preliminary data.</text>
</comment>
<protein>
    <submittedName>
        <fullName evidence="3">Uncharacterized protein</fullName>
    </submittedName>
</protein>
<sequence>MKRIVGSLVVLIMVFSLCVSTLAAQEEDDGVLQKARDKYKEKLNKGQSEEQGNSPFSNPQLGSQDEENVPYTPVLLSFAPGISMPLGYYRTSVSCAAIGAAFEASYGFAGAGVFNIYNSGYGFQGAGVFNISGKRIGGFQGAGVFNIAGGEVDGFQGAGVFNIAGGPVSGAQVAGVFNIAEKVQGSVQIAGVFNIANKVQGLQVTNVFNVAESVAGMQIGLVNITGELKGLQIGLINISNNGVDSLSYIYMPATDSAFVYWQAGSPFLYIVVGAGAPRADWFVMHDNLMVSAGLGSRVKLGGPYLDIDVAAEQAIGADIEALYQAGLDHDKEAVISYMKPYPSARLSLGLPLGRTLHVTGGIKTVVQLEQGGTVPASQRTQDSLSATWFGVPFTAWSQWFFGAKVRI</sequence>